<proteinExistence type="predicted"/>
<dbReference type="EMBL" id="KZ825475">
    <property type="protein sequence ID" value="PYI34534.1"/>
    <property type="molecule type" value="Genomic_DNA"/>
</dbReference>
<organism evidence="2 3">
    <name type="scientific">Aspergillus indologenus CBS 114.80</name>
    <dbReference type="NCBI Taxonomy" id="1450541"/>
    <lineage>
        <taxon>Eukaryota</taxon>
        <taxon>Fungi</taxon>
        <taxon>Dikarya</taxon>
        <taxon>Ascomycota</taxon>
        <taxon>Pezizomycotina</taxon>
        <taxon>Eurotiomycetes</taxon>
        <taxon>Eurotiomycetidae</taxon>
        <taxon>Eurotiales</taxon>
        <taxon>Aspergillaceae</taxon>
        <taxon>Aspergillus</taxon>
        <taxon>Aspergillus subgen. Circumdati</taxon>
    </lineage>
</organism>
<protein>
    <submittedName>
        <fullName evidence="2">Uncharacterized protein</fullName>
    </submittedName>
</protein>
<evidence type="ECO:0000313" key="2">
    <source>
        <dbReference type="EMBL" id="PYI34534.1"/>
    </source>
</evidence>
<keyword evidence="1" id="KW-0472">Membrane</keyword>
<sequence>MSFIGSVLFICYLYLTGTIFFDGMHYLLHRWARSEWKLLRQLSRYHQYHHLYYGRLLQFNPKYSRLNARIALPLELFCQLLGSVLGWSLARAVCLSPSGHSDRRALLLVLLVQTGRALTVILNDGKDSNHISYDTVPKDRSWAFVGPEYHALHHHYPDKYMGSAIKLFDWVAGTAYSLRGKTVVMVGGSGDFGQAMEKHLLEERVKCIYQQNVHPSCSQQDIARLVAMLEEADILILAHDTQRIDGTVPNSTSVIRIIPEFLRFKATRRAKVLPEIWHVECESELPRPWGAIHRQQDSVPATPSFLPYARSLYRSSQVTYRHIVLPAYHHSTARLMVSPEWLARVALWWIRRGAHFVPVTWTGQAYLHFLPLLFGDAVDIDWIDEGKDTRREFPVWKADELRYIHEGEDHCIVRT</sequence>
<feature type="transmembrane region" description="Helical" evidence="1">
    <location>
        <begin position="6"/>
        <end position="28"/>
    </location>
</feature>
<evidence type="ECO:0000256" key="1">
    <source>
        <dbReference type="SAM" id="Phobius"/>
    </source>
</evidence>
<reference evidence="2 3" key="1">
    <citation type="submission" date="2018-02" db="EMBL/GenBank/DDBJ databases">
        <title>The genomes of Aspergillus section Nigri reveals drivers in fungal speciation.</title>
        <authorList>
            <consortium name="DOE Joint Genome Institute"/>
            <person name="Vesth T.C."/>
            <person name="Nybo J."/>
            <person name="Theobald S."/>
            <person name="Brandl J."/>
            <person name="Frisvad J.C."/>
            <person name="Nielsen K.F."/>
            <person name="Lyhne E.K."/>
            <person name="Kogle M.E."/>
            <person name="Kuo A."/>
            <person name="Riley R."/>
            <person name="Clum A."/>
            <person name="Nolan M."/>
            <person name="Lipzen A."/>
            <person name="Salamov A."/>
            <person name="Henrissat B."/>
            <person name="Wiebenga A."/>
            <person name="De vries R.P."/>
            <person name="Grigoriev I.V."/>
            <person name="Mortensen U.H."/>
            <person name="Andersen M.R."/>
            <person name="Baker S.E."/>
        </authorList>
    </citation>
    <scope>NUCLEOTIDE SEQUENCE [LARGE SCALE GENOMIC DNA]</scope>
    <source>
        <strain evidence="2 3">CBS 114.80</strain>
    </source>
</reference>
<keyword evidence="1" id="KW-0812">Transmembrane</keyword>
<accession>A0A2V5IK08</accession>
<dbReference type="AlphaFoldDB" id="A0A2V5IK08"/>
<dbReference type="InterPro" id="IPR036291">
    <property type="entry name" value="NAD(P)-bd_dom_sf"/>
</dbReference>
<dbReference type="Proteomes" id="UP000248817">
    <property type="component" value="Unassembled WGS sequence"/>
</dbReference>
<name>A0A2V5IK08_9EURO</name>
<evidence type="ECO:0000313" key="3">
    <source>
        <dbReference type="Proteomes" id="UP000248817"/>
    </source>
</evidence>
<keyword evidence="3" id="KW-1185">Reference proteome</keyword>
<gene>
    <name evidence="2" type="ORF">BP00DRAFT_423027</name>
</gene>
<keyword evidence="1" id="KW-1133">Transmembrane helix</keyword>
<dbReference type="SUPFAM" id="SSF51735">
    <property type="entry name" value="NAD(P)-binding Rossmann-fold domains"/>
    <property type="match status" value="1"/>
</dbReference>